<protein>
    <submittedName>
        <fullName evidence="2">EAL domain-containing protein</fullName>
    </submittedName>
</protein>
<dbReference type="GO" id="GO:0071111">
    <property type="term" value="F:cyclic-guanylate-specific phosphodiesterase activity"/>
    <property type="evidence" value="ECO:0007669"/>
    <property type="project" value="InterPro"/>
</dbReference>
<dbReference type="AlphaFoldDB" id="A0A346NHV1"/>
<name>A0A346NHV1_9ALTE</name>
<dbReference type="Proteomes" id="UP000262073">
    <property type="component" value="Chromosome"/>
</dbReference>
<dbReference type="InterPro" id="IPR035919">
    <property type="entry name" value="EAL_sf"/>
</dbReference>
<dbReference type="RefSeq" id="WP_117315111.1">
    <property type="nucleotide sequence ID" value="NZ_CP031769.1"/>
</dbReference>
<evidence type="ECO:0000313" key="2">
    <source>
        <dbReference type="EMBL" id="AXR05108.1"/>
    </source>
</evidence>
<dbReference type="PANTHER" id="PTHR33121">
    <property type="entry name" value="CYCLIC DI-GMP PHOSPHODIESTERASE PDEF"/>
    <property type="match status" value="1"/>
</dbReference>
<dbReference type="Gene3D" id="3.20.20.450">
    <property type="entry name" value="EAL domain"/>
    <property type="match status" value="1"/>
</dbReference>
<dbReference type="Gene3D" id="3.30.450.40">
    <property type="match status" value="1"/>
</dbReference>
<evidence type="ECO:0000259" key="1">
    <source>
        <dbReference type="PROSITE" id="PS50883"/>
    </source>
</evidence>
<dbReference type="PROSITE" id="PS50883">
    <property type="entry name" value="EAL"/>
    <property type="match status" value="1"/>
</dbReference>
<dbReference type="EMBL" id="CP031769">
    <property type="protein sequence ID" value="AXR05108.1"/>
    <property type="molecule type" value="Genomic_DNA"/>
</dbReference>
<dbReference type="InterPro" id="IPR050706">
    <property type="entry name" value="Cyclic-di-GMP_PDE-like"/>
</dbReference>
<dbReference type="InterPro" id="IPR003018">
    <property type="entry name" value="GAF"/>
</dbReference>
<dbReference type="CDD" id="cd01948">
    <property type="entry name" value="EAL"/>
    <property type="match status" value="1"/>
</dbReference>
<sequence length="414" mass="46273">MSQQNIMTLLEQAEAGSSSSIVDLAMLLEAVRCFLNMDVAFTSRFTDSQRRVELVQASSAVATPIPAGSAEQLDNSYCFKIACGQLDNIVPDTMAHPVTRGMRVTRQLSIGAYIGVPITLQNGDTYGALCCYDNKPNAALSRRDVDLLHSIASYVGQVMGRTLAQQQKQDLTREQVRYVIDQHKIEVVFQPIYGKHSARYEYYEVLARFNTDPYRPPNEWLHDADTVGLGLEVESAIIHRVVARLNSAKARGLEVRTSINVSPQMVESGLLPELLKAVDSRQVKIELTEHVRVKDYQRFRTFLRPLSDRGFKICIDDVGAGFASLKHILEIEPDVIKLDLSLASNIHLDKKRQALVTGLLAFAHSFNCEVVAEGIETQEEYQALEALGVAYFQGWYFSRPVPFEQLAESLEQAC</sequence>
<evidence type="ECO:0000313" key="3">
    <source>
        <dbReference type="Proteomes" id="UP000262073"/>
    </source>
</evidence>
<keyword evidence="3" id="KW-1185">Reference proteome</keyword>
<gene>
    <name evidence="2" type="ORF">D0Y50_01220</name>
</gene>
<dbReference type="KEGG" id="salm:D0Y50_01220"/>
<dbReference type="InterPro" id="IPR029016">
    <property type="entry name" value="GAF-like_dom_sf"/>
</dbReference>
<reference evidence="2 3" key="1">
    <citation type="submission" date="2018-08" db="EMBL/GenBank/DDBJ databases">
        <title>Salinimonas sediminis sp. nov., a piezophilic bacterium isolated from a deep-sea sediment sample from the New Britain Trench.</title>
        <authorList>
            <person name="Cao J."/>
        </authorList>
    </citation>
    <scope>NUCLEOTIDE SEQUENCE [LARGE SCALE GENOMIC DNA]</scope>
    <source>
        <strain evidence="2 3">N102</strain>
    </source>
</reference>
<dbReference type="PANTHER" id="PTHR33121:SF82">
    <property type="entry name" value="SIGNAL TRANSDUCTION PROTEIN CONTAINING A EAL DOMAIN"/>
    <property type="match status" value="1"/>
</dbReference>
<dbReference type="SUPFAM" id="SSF55781">
    <property type="entry name" value="GAF domain-like"/>
    <property type="match status" value="1"/>
</dbReference>
<dbReference type="Pfam" id="PF00563">
    <property type="entry name" value="EAL"/>
    <property type="match status" value="1"/>
</dbReference>
<dbReference type="InterPro" id="IPR001633">
    <property type="entry name" value="EAL_dom"/>
</dbReference>
<organism evidence="2 3">
    <name type="scientific">Salinimonas sediminis</name>
    <dbReference type="NCBI Taxonomy" id="2303538"/>
    <lineage>
        <taxon>Bacteria</taxon>
        <taxon>Pseudomonadati</taxon>
        <taxon>Pseudomonadota</taxon>
        <taxon>Gammaproteobacteria</taxon>
        <taxon>Alteromonadales</taxon>
        <taxon>Alteromonadaceae</taxon>
        <taxon>Alteromonas/Salinimonas group</taxon>
        <taxon>Salinimonas</taxon>
    </lineage>
</organism>
<proteinExistence type="predicted"/>
<dbReference type="OrthoDB" id="1673646at2"/>
<dbReference type="SMART" id="SM00065">
    <property type="entry name" value="GAF"/>
    <property type="match status" value="1"/>
</dbReference>
<feature type="domain" description="EAL" evidence="1">
    <location>
        <begin position="169"/>
        <end position="414"/>
    </location>
</feature>
<dbReference type="SMART" id="SM00052">
    <property type="entry name" value="EAL"/>
    <property type="match status" value="1"/>
</dbReference>
<accession>A0A346NHV1</accession>
<dbReference type="Pfam" id="PF01590">
    <property type="entry name" value="GAF"/>
    <property type="match status" value="1"/>
</dbReference>
<dbReference type="SUPFAM" id="SSF141868">
    <property type="entry name" value="EAL domain-like"/>
    <property type="match status" value="1"/>
</dbReference>